<evidence type="ECO:0000313" key="2">
    <source>
        <dbReference type="Proteomes" id="UP000626109"/>
    </source>
</evidence>
<reference evidence="1" key="1">
    <citation type="submission" date="2021-02" db="EMBL/GenBank/DDBJ databases">
        <authorList>
            <person name="Dougan E. K."/>
            <person name="Rhodes N."/>
            <person name="Thang M."/>
            <person name="Chan C."/>
        </authorList>
    </citation>
    <scope>NUCLEOTIDE SEQUENCE</scope>
</reference>
<gene>
    <name evidence="1" type="ORF">PGLA2088_LOCUS26819</name>
</gene>
<name>A0A813K300_POLGL</name>
<organism evidence="1 2">
    <name type="scientific">Polarella glacialis</name>
    <name type="common">Dinoflagellate</name>
    <dbReference type="NCBI Taxonomy" id="89957"/>
    <lineage>
        <taxon>Eukaryota</taxon>
        <taxon>Sar</taxon>
        <taxon>Alveolata</taxon>
        <taxon>Dinophyceae</taxon>
        <taxon>Suessiales</taxon>
        <taxon>Suessiaceae</taxon>
        <taxon>Polarella</taxon>
    </lineage>
</organism>
<accession>A0A813K300</accession>
<evidence type="ECO:0000313" key="1">
    <source>
        <dbReference type="EMBL" id="CAE8690147.1"/>
    </source>
</evidence>
<dbReference type="Proteomes" id="UP000626109">
    <property type="component" value="Unassembled WGS sequence"/>
</dbReference>
<proteinExistence type="predicted"/>
<protein>
    <recommendedName>
        <fullName evidence="3">Prolyl 4-hydroxylase alpha subunit Fe(2+) 2OG dioxygenase domain-containing protein</fullName>
    </recommendedName>
</protein>
<dbReference type="Pfam" id="PF20043">
    <property type="entry name" value="DUF6445"/>
    <property type="match status" value="1"/>
</dbReference>
<evidence type="ECO:0008006" key="3">
    <source>
        <dbReference type="Google" id="ProtNLM"/>
    </source>
</evidence>
<comment type="caution">
    <text evidence="1">The sequence shown here is derived from an EMBL/GenBank/DDBJ whole genome shotgun (WGS) entry which is preliminary data.</text>
</comment>
<sequence length="301" mass="33321">MGKGMAGRGKWFTYRHALDCLLVLTCPLAVATYLWLQLEDLTGGNFEDSAPRFAALAPLLKETSLFPTENLERAGCHLNASTPPLMIVDNFFATADAEEIREKIMSSWAQGVDNFQLYDDGWYVSKRSSGGYVAASGPSHQVTESQDLVHRPVSLQARFSDLVGDAVEAGTSWDEAGDRWNGALHVKVKQSSSTAIHSHFHEDDVDCGWVGLVYLTHHAPAGLGTSFWMEARSKVAVKPRGRFFYDSAEGFQKLLVIEPVFNRLVLHRADLLHSGSPGLGAQMSEEPRLFATYFFNVKSHR</sequence>
<dbReference type="InterPro" id="IPR045617">
    <property type="entry name" value="DUF6445"/>
</dbReference>
<dbReference type="AlphaFoldDB" id="A0A813K300"/>
<dbReference type="EMBL" id="CAJNNW010027202">
    <property type="protein sequence ID" value="CAE8690147.1"/>
    <property type="molecule type" value="Genomic_DNA"/>
</dbReference>